<evidence type="ECO:0000256" key="2">
    <source>
        <dbReference type="SAM" id="Phobius"/>
    </source>
</evidence>
<feature type="region of interest" description="Disordered" evidence="1">
    <location>
        <begin position="223"/>
        <end position="263"/>
    </location>
</feature>
<gene>
    <name evidence="3" type="ORF">LTR77_008778</name>
</gene>
<feature type="compositionally biased region" description="Basic and acidic residues" evidence="1">
    <location>
        <begin position="323"/>
        <end position="339"/>
    </location>
</feature>
<dbReference type="AlphaFoldDB" id="A0AAV9P254"/>
<protein>
    <submittedName>
        <fullName evidence="3">Uncharacterized protein</fullName>
    </submittedName>
</protein>
<dbReference type="Proteomes" id="UP001337655">
    <property type="component" value="Unassembled WGS sequence"/>
</dbReference>
<dbReference type="RefSeq" id="XP_064655867.1">
    <property type="nucleotide sequence ID" value="XM_064806008.1"/>
</dbReference>
<keyword evidence="2" id="KW-0472">Membrane</keyword>
<keyword evidence="4" id="KW-1185">Reference proteome</keyword>
<sequence length="389" mass="40971">MTSVIVLESIATTAAALTPSETTIVRQAPSAAQLSSSFIASSSVDPDTDPDNPNYYPLTTIFKAASTCFSPKPTDLEGCTTLEGVSVRCRMQVAEHCFPSGGYTITATNNDVEQITFFPGVLPYGFKSFYEYTGGSIGQPLAESISHAAGCPDGWTWKYSPFMCNTYLAATGGQDLGTAVSIPALVAHWRGRDLATFTPASAPALPSSAINAFAATIPAATPASRSSRASSTSRSSDSSTASSTPDRSRQKQQQEISSGLSTGAKAGIGVGTAVVALLIAAAFWMVRRRRAGKSSVRRARSQRPYVDGKGELEGVPVHRRVEEQTEMPGKELYEADSHTRAPPASEPHEADSPPPIPFASKPRWELDGGYRGEEVGPQSPCTAKGPGAV</sequence>
<evidence type="ECO:0000313" key="4">
    <source>
        <dbReference type="Proteomes" id="UP001337655"/>
    </source>
</evidence>
<name>A0AAV9P254_9PEZI</name>
<feature type="compositionally biased region" description="Low complexity" evidence="1">
    <location>
        <begin position="223"/>
        <end position="245"/>
    </location>
</feature>
<accession>A0AAV9P254</accession>
<feature type="transmembrane region" description="Helical" evidence="2">
    <location>
        <begin position="266"/>
        <end position="286"/>
    </location>
</feature>
<dbReference type="GeneID" id="89930110"/>
<feature type="compositionally biased region" description="Polar residues" evidence="1">
    <location>
        <begin position="251"/>
        <end position="261"/>
    </location>
</feature>
<evidence type="ECO:0000313" key="3">
    <source>
        <dbReference type="EMBL" id="KAK5165855.1"/>
    </source>
</evidence>
<organism evidence="3 4">
    <name type="scientific">Saxophila tyrrhenica</name>
    <dbReference type="NCBI Taxonomy" id="1690608"/>
    <lineage>
        <taxon>Eukaryota</taxon>
        <taxon>Fungi</taxon>
        <taxon>Dikarya</taxon>
        <taxon>Ascomycota</taxon>
        <taxon>Pezizomycotina</taxon>
        <taxon>Dothideomycetes</taxon>
        <taxon>Dothideomycetidae</taxon>
        <taxon>Mycosphaerellales</taxon>
        <taxon>Extremaceae</taxon>
        <taxon>Saxophila</taxon>
    </lineage>
</organism>
<keyword evidence="2" id="KW-1133">Transmembrane helix</keyword>
<dbReference type="EMBL" id="JAVRRT010000015">
    <property type="protein sequence ID" value="KAK5165855.1"/>
    <property type="molecule type" value="Genomic_DNA"/>
</dbReference>
<feature type="compositionally biased region" description="Basic and acidic residues" evidence="1">
    <location>
        <begin position="362"/>
        <end position="374"/>
    </location>
</feature>
<reference evidence="3 4" key="1">
    <citation type="submission" date="2023-08" db="EMBL/GenBank/DDBJ databases">
        <title>Black Yeasts Isolated from many extreme environments.</title>
        <authorList>
            <person name="Coleine C."/>
            <person name="Stajich J.E."/>
            <person name="Selbmann L."/>
        </authorList>
    </citation>
    <scope>NUCLEOTIDE SEQUENCE [LARGE SCALE GENOMIC DNA]</scope>
    <source>
        <strain evidence="3 4">CCFEE 5935</strain>
    </source>
</reference>
<keyword evidence="2" id="KW-0812">Transmembrane</keyword>
<comment type="caution">
    <text evidence="3">The sequence shown here is derived from an EMBL/GenBank/DDBJ whole genome shotgun (WGS) entry which is preliminary data.</text>
</comment>
<evidence type="ECO:0000256" key="1">
    <source>
        <dbReference type="SAM" id="MobiDB-lite"/>
    </source>
</evidence>
<proteinExistence type="predicted"/>
<feature type="region of interest" description="Disordered" evidence="1">
    <location>
        <begin position="323"/>
        <end position="389"/>
    </location>
</feature>